<protein>
    <recommendedName>
        <fullName evidence="3">Flagellar assembly protein FliH/Type III secretion system HrpE domain-containing protein</fullName>
    </recommendedName>
</protein>
<evidence type="ECO:0000313" key="1">
    <source>
        <dbReference type="EMBL" id="WCR05772.1"/>
    </source>
</evidence>
<sequence length="187" mass="21045">MFKLESFTSALTHQGAMVTFTREAVDKAYADGLSEGLSRKEDEDIRGLAAGLEQLRLCLRDDQIRRAELRQEAVISLTPILEQMLECLLPAQTSQRLESILKDELLRLSQLATPLRAVISCNARLRETVEKCLSEAGIEEVELIDTQSDKISLSLQGGRVELCPQKIAEDIRHMISELKLEDPTWTH</sequence>
<keyword evidence="2" id="KW-1185">Reference proteome</keyword>
<evidence type="ECO:0000313" key="2">
    <source>
        <dbReference type="Proteomes" id="UP001219349"/>
    </source>
</evidence>
<name>A0ABY7SGX9_9RHOB</name>
<dbReference type="RefSeq" id="WP_271886418.1">
    <property type="nucleotide sequence ID" value="NZ_CP067136.1"/>
</dbReference>
<organism evidence="1 2">
    <name type="scientific">Paracoccus fistulariae</name>
    <dbReference type="NCBI Taxonomy" id="658446"/>
    <lineage>
        <taxon>Bacteria</taxon>
        <taxon>Pseudomonadati</taxon>
        <taxon>Pseudomonadota</taxon>
        <taxon>Alphaproteobacteria</taxon>
        <taxon>Rhodobacterales</taxon>
        <taxon>Paracoccaceae</taxon>
        <taxon>Paracoccus</taxon>
    </lineage>
</organism>
<reference evidence="1 2" key="1">
    <citation type="submission" date="2021-01" db="EMBL/GenBank/DDBJ databases">
        <title>Biogeographic distribution of Paracoccus.</title>
        <authorList>
            <person name="Hollensteiner J."/>
            <person name="Leineberger J."/>
            <person name="Brinkhoff T."/>
            <person name="Daniel R."/>
        </authorList>
    </citation>
    <scope>NUCLEOTIDE SEQUENCE [LARGE SCALE GENOMIC DNA]</scope>
    <source>
        <strain evidence="1 2">KCTC 22803</strain>
    </source>
</reference>
<gene>
    <name evidence="1" type="ORF">JHX87_09475</name>
</gene>
<accession>A0ABY7SGX9</accession>
<dbReference type="EMBL" id="CP067136">
    <property type="protein sequence ID" value="WCR05772.1"/>
    <property type="molecule type" value="Genomic_DNA"/>
</dbReference>
<evidence type="ECO:0008006" key="3">
    <source>
        <dbReference type="Google" id="ProtNLM"/>
    </source>
</evidence>
<dbReference type="Proteomes" id="UP001219349">
    <property type="component" value="Chromosome"/>
</dbReference>
<proteinExistence type="predicted"/>